<feature type="domain" description="PEP-utilising enzyme mobile" evidence="20">
    <location>
        <begin position="506"/>
        <end position="575"/>
    </location>
</feature>
<evidence type="ECO:0000256" key="6">
    <source>
        <dbReference type="ARBA" id="ARBA00012142"/>
    </source>
</evidence>
<feature type="domain" description="Pyruvate kinase C-terminal" evidence="21">
    <location>
        <begin position="356"/>
        <end position="470"/>
    </location>
</feature>
<evidence type="ECO:0000256" key="9">
    <source>
        <dbReference type="ARBA" id="ARBA00022723"/>
    </source>
</evidence>
<dbReference type="InterPro" id="IPR015795">
    <property type="entry name" value="Pyrv_Knase_C"/>
</dbReference>
<dbReference type="AlphaFoldDB" id="T0BTR7"/>
<evidence type="ECO:0000256" key="14">
    <source>
        <dbReference type="ARBA" id="ARBA00022958"/>
    </source>
</evidence>
<dbReference type="NCBIfam" id="NF004491">
    <property type="entry name" value="PRK05826.1"/>
    <property type="match status" value="1"/>
</dbReference>
<dbReference type="InterPro" id="IPR015793">
    <property type="entry name" value="Pyrv_Knase_brl"/>
</dbReference>
<evidence type="ECO:0000256" key="1">
    <source>
        <dbReference type="ARBA" id="ARBA00001946"/>
    </source>
</evidence>
<dbReference type="GO" id="GO:0016301">
    <property type="term" value="F:kinase activity"/>
    <property type="evidence" value="ECO:0007669"/>
    <property type="project" value="UniProtKB-KW"/>
</dbReference>
<keyword evidence="10" id="KW-0547">Nucleotide-binding</keyword>
<dbReference type="InterPro" id="IPR036637">
    <property type="entry name" value="Phosphohistidine_dom_sf"/>
</dbReference>
<dbReference type="InterPro" id="IPR015813">
    <property type="entry name" value="Pyrv/PenolPyrv_kinase-like_dom"/>
</dbReference>
<reference evidence="23" key="1">
    <citation type="journal article" date="2022" name="G3 (Bethesda)">
        <title>Unveiling the complete genome sequence of Alicyclobacillus acidoterrestris DSM 3922T, a taint-producing strain.</title>
        <authorList>
            <person name="Leonardo I.C."/>
            <person name="Barreto Crespo M.T."/>
            <person name="Gaspar F.B."/>
        </authorList>
    </citation>
    <scope>NUCLEOTIDE SEQUENCE [LARGE SCALE GENOMIC DNA]</scope>
    <source>
        <strain evidence="23">DSM 3922</strain>
    </source>
</reference>
<evidence type="ECO:0000256" key="13">
    <source>
        <dbReference type="ARBA" id="ARBA00022842"/>
    </source>
</evidence>
<dbReference type="Pfam" id="PF00224">
    <property type="entry name" value="PK"/>
    <property type="match status" value="1"/>
</dbReference>
<dbReference type="InterPro" id="IPR036918">
    <property type="entry name" value="Pyrv_Knase_C_sf"/>
</dbReference>
<dbReference type="FunFam" id="3.20.20.60:FF:000001">
    <property type="entry name" value="Pyruvate kinase"/>
    <property type="match status" value="1"/>
</dbReference>
<dbReference type="NCBIfam" id="NF004978">
    <property type="entry name" value="PRK06354.1"/>
    <property type="match status" value="1"/>
</dbReference>
<keyword evidence="15 18" id="KW-0324">Glycolysis</keyword>
<dbReference type="GO" id="GO:0030955">
    <property type="term" value="F:potassium ion binding"/>
    <property type="evidence" value="ECO:0007669"/>
    <property type="project" value="UniProtKB-UniRule"/>
</dbReference>
<evidence type="ECO:0000256" key="17">
    <source>
        <dbReference type="NCBIfam" id="TIGR01064"/>
    </source>
</evidence>
<evidence type="ECO:0000256" key="3">
    <source>
        <dbReference type="ARBA" id="ARBA00004997"/>
    </source>
</evidence>
<sequence>MRKTKIVATIGPASESLETLTRLIEEGLDVARLNFSHGTYEEHAERIRRIREASRKVGKYVGIMLDIKGPKIRTGKIQNGAVELADHDEITLTIDPVEVGTKERVWISYEGLVEDVYPGAPIRIDDGLIGLEVIEVSGHDIRCRVTNGGTLKDNKGINVPGVTLRIPGVTEKDKKDIVFGIEQGVDLIAASFVRKAGDVLEVRRILEEHNYHADIISKIETQEGMDRLEEIIEVTDGMMVARGDLGVEIPTEEVPLAQKRIISLCNKYGKPVITATQMLDSMQRNPRPTRAEASDVANAIFDGTDAVMLSGETAAGRYPIESVRTMAQIAVRAETALIQREVVWRHQTECTKLVSDALGHAVKTLASDLDAKAVITVTTSGHTARSISKYRPLTNVVAVTPNEAIARRLTVSWGIHPVVVSQPCTTTDDILSAAVEGALSTGHVQNGDLVLIIGGIPAGQPGTTNFLKVHTIADSVVKGTGVGKTSVTGRAVVVKDASDLNGKVGEGDIIVTTSTDKDVMQAIEKAAGIVTTEGGLTSHAAVVGVSLGKPVIVGVAEALEVLQDGETITLDPHRGLVYRGRVQVL</sequence>
<accession>T0BTR7</accession>
<dbReference type="Gene3D" id="3.40.1380.20">
    <property type="entry name" value="Pyruvate kinase, C-terminal domain"/>
    <property type="match status" value="1"/>
</dbReference>
<keyword evidence="16 22" id="KW-0670">Pyruvate</keyword>
<keyword evidence="9" id="KW-0479">Metal-binding</keyword>
<keyword evidence="13 18" id="KW-0460">Magnesium</keyword>
<evidence type="ECO:0000256" key="15">
    <source>
        <dbReference type="ARBA" id="ARBA00023152"/>
    </source>
</evidence>
<name>T0BTR7_ALIAG</name>
<comment type="similarity">
    <text evidence="5 18">Belongs to the pyruvate kinase family.</text>
</comment>
<dbReference type="InterPro" id="IPR040442">
    <property type="entry name" value="Pyrv_kinase-like_dom_sf"/>
</dbReference>
<keyword evidence="11 18" id="KW-0418">Kinase</keyword>
<dbReference type="GO" id="GO:0005524">
    <property type="term" value="F:ATP binding"/>
    <property type="evidence" value="ECO:0007669"/>
    <property type="project" value="UniProtKB-KW"/>
</dbReference>
<comment type="similarity">
    <text evidence="4">In the C-terminal section; belongs to the PEP-utilizing enzyme family.</text>
</comment>
<dbReference type="eggNOG" id="COG0469">
    <property type="taxonomic scope" value="Bacteria"/>
</dbReference>
<dbReference type="Pfam" id="PF00391">
    <property type="entry name" value="PEP-utilizers"/>
    <property type="match status" value="1"/>
</dbReference>
<evidence type="ECO:0000256" key="10">
    <source>
        <dbReference type="ARBA" id="ARBA00022741"/>
    </source>
</evidence>
<evidence type="ECO:0000256" key="2">
    <source>
        <dbReference type="ARBA" id="ARBA00001958"/>
    </source>
</evidence>
<organism evidence="22 23">
    <name type="scientific">Alicyclobacillus acidoterrestris (strain ATCC 49025 / DSM 3922 / CIP 106132 / NCIMB 13137 / GD3B)</name>
    <dbReference type="NCBI Taxonomy" id="1356854"/>
    <lineage>
        <taxon>Bacteria</taxon>
        <taxon>Bacillati</taxon>
        <taxon>Bacillota</taxon>
        <taxon>Bacilli</taxon>
        <taxon>Bacillales</taxon>
        <taxon>Alicyclobacillaceae</taxon>
        <taxon>Alicyclobacillus</taxon>
    </lineage>
</organism>
<dbReference type="SUPFAM" id="SSF50800">
    <property type="entry name" value="PK beta-barrel domain-like"/>
    <property type="match status" value="1"/>
</dbReference>
<evidence type="ECO:0000313" key="22">
    <source>
        <dbReference type="EMBL" id="UNO48558.1"/>
    </source>
</evidence>
<dbReference type="Proteomes" id="UP000829401">
    <property type="component" value="Chromosome"/>
</dbReference>
<dbReference type="SUPFAM" id="SSF52935">
    <property type="entry name" value="PK C-terminal domain-like"/>
    <property type="match status" value="1"/>
</dbReference>
<dbReference type="STRING" id="1356854.N007_05905"/>
<dbReference type="NCBIfam" id="TIGR01064">
    <property type="entry name" value="pyruv_kin"/>
    <property type="match status" value="1"/>
</dbReference>
<dbReference type="Gene3D" id="2.40.33.10">
    <property type="entry name" value="PK beta-barrel domain-like"/>
    <property type="match status" value="1"/>
</dbReference>
<dbReference type="GO" id="GO:0006950">
    <property type="term" value="P:response to stress"/>
    <property type="evidence" value="ECO:0007669"/>
    <property type="project" value="UniProtKB-ARBA"/>
</dbReference>
<evidence type="ECO:0000256" key="12">
    <source>
        <dbReference type="ARBA" id="ARBA00022840"/>
    </source>
</evidence>
<evidence type="ECO:0000259" key="19">
    <source>
        <dbReference type="Pfam" id="PF00224"/>
    </source>
</evidence>
<dbReference type="EC" id="2.7.1.40" evidence="6 17"/>
<keyword evidence="23" id="KW-1185">Reference proteome</keyword>
<feature type="domain" description="Pyruvate kinase barrel" evidence="19">
    <location>
        <begin position="1"/>
        <end position="323"/>
    </location>
</feature>
<dbReference type="Pfam" id="PF02887">
    <property type="entry name" value="PK_C"/>
    <property type="match status" value="1"/>
</dbReference>
<evidence type="ECO:0000256" key="5">
    <source>
        <dbReference type="ARBA" id="ARBA00008663"/>
    </source>
</evidence>
<evidence type="ECO:0000256" key="18">
    <source>
        <dbReference type="RuleBase" id="RU000504"/>
    </source>
</evidence>
<dbReference type="GO" id="GO:0004743">
    <property type="term" value="F:pyruvate kinase activity"/>
    <property type="evidence" value="ECO:0007669"/>
    <property type="project" value="UniProtKB-UniRule"/>
</dbReference>
<dbReference type="InterPro" id="IPR008279">
    <property type="entry name" value="PEP-util_enz_mobile_dom"/>
</dbReference>
<accession>A0A9E6ZGW6</accession>
<dbReference type="RefSeq" id="WP_021296223.1">
    <property type="nucleotide sequence ID" value="NZ_AURB01000125.1"/>
</dbReference>
<dbReference type="SUPFAM" id="SSF51621">
    <property type="entry name" value="Phosphoenolpyruvate/pyruvate domain"/>
    <property type="match status" value="1"/>
</dbReference>
<comment type="pathway">
    <text evidence="3 18">Carbohydrate degradation; glycolysis; pyruvate from D-glyceraldehyde 3-phosphate: step 5/5.</text>
</comment>
<dbReference type="EMBL" id="CP080467">
    <property type="protein sequence ID" value="UNO48558.1"/>
    <property type="molecule type" value="Genomic_DNA"/>
</dbReference>
<keyword evidence="12" id="KW-0067">ATP-binding</keyword>
<keyword evidence="14" id="KW-0630">Potassium</keyword>
<dbReference type="PRINTS" id="PR01050">
    <property type="entry name" value="PYRUVTKNASE"/>
</dbReference>
<dbReference type="Gene3D" id="3.20.20.60">
    <property type="entry name" value="Phosphoenolpyruvate-binding domains"/>
    <property type="match status" value="1"/>
</dbReference>
<dbReference type="InterPro" id="IPR011037">
    <property type="entry name" value="Pyrv_Knase-like_insert_dom_sf"/>
</dbReference>
<dbReference type="InterPro" id="IPR015806">
    <property type="entry name" value="Pyrv_Knase_insert_dom_sf"/>
</dbReference>
<comment type="catalytic activity">
    <reaction evidence="18">
        <text>pyruvate + ATP = phosphoenolpyruvate + ADP + H(+)</text>
        <dbReference type="Rhea" id="RHEA:18157"/>
        <dbReference type="ChEBI" id="CHEBI:15361"/>
        <dbReference type="ChEBI" id="CHEBI:15378"/>
        <dbReference type="ChEBI" id="CHEBI:30616"/>
        <dbReference type="ChEBI" id="CHEBI:58702"/>
        <dbReference type="ChEBI" id="CHEBI:456216"/>
        <dbReference type="EC" id="2.7.1.40"/>
    </reaction>
</comment>
<keyword evidence="8 18" id="KW-0808">Transferase</keyword>
<dbReference type="KEGG" id="aaco:K1I37_18140"/>
<proteinExistence type="inferred from homology"/>
<evidence type="ECO:0000256" key="7">
    <source>
        <dbReference type="ARBA" id="ARBA00018587"/>
    </source>
</evidence>
<evidence type="ECO:0000313" key="23">
    <source>
        <dbReference type="Proteomes" id="UP000829401"/>
    </source>
</evidence>
<gene>
    <name evidence="22" type="primary">pyk</name>
    <name evidence="22" type="ORF">K1I37_18140</name>
</gene>
<evidence type="ECO:0000256" key="4">
    <source>
        <dbReference type="ARBA" id="ARBA00006237"/>
    </source>
</evidence>
<dbReference type="PANTHER" id="PTHR11817">
    <property type="entry name" value="PYRUVATE KINASE"/>
    <property type="match status" value="1"/>
</dbReference>
<dbReference type="GO" id="GO:0000287">
    <property type="term" value="F:magnesium ion binding"/>
    <property type="evidence" value="ECO:0007669"/>
    <property type="project" value="UniProtKB-UniRule"/>
</dbReference>
<dbReference type="InterPro" id="IPR001697">
    <property type="entry name" value="Pyr_Knase"/>
</dbReference>
<evidence type="ECO:0000256" key="16">
    <source>
        <dbReference type="ARBA" id="ARBA00023317"/>
    </source>
</evidence>
<comment type="cofactor">
    <cofactor evidence="2">
        <name>K(+)</name>
        <dbReference type="ChEBI" id="CHEBI:29103"/>
    </cofactor>
</comment>
<dbReference type="PROSITE" id="PS00110">
    <property type="entry name" value="PYRUVATE_KINASE"/>
    <property type="match status" value="1"/>
</dbReference>
<dbReference type="Gene3D" id="3.50.30.10">
    <property type="entry name" value="Phosphohistidine domain"/>
    <property type="match status" value="1"/>
</dbReference>
<evidence type="ECO:0000259" key="20">
    <source>
        <dbReference type="Pfam" id="PF00391"/>
    </source>
</evidence>
<evidence type="ECO:0000259" key="21">
    <source>
        <dbReference type="Pfam" id="PF02887"/>
    </source>
</evidence>
<dbReference type="FunFam" id="2.40.33.10:FF:000001">
    <property type="entry name" value="Pyruvate kinase"/>
    <property type="match status" value="1"/>
</dbReference>
<comment type="cofactor">
    <cofactor evidence="1">
        <name>Mg(2+)</name>
        <dbReference type="ChEBI" id="CHEBI:18420"/>
    </cofactor>
</comment>
<protein>
    <recommendedName>
        <fullName evidence="7 17">Pyruvate kinase</fullName>
        <ecNumber evidence="6 17">2.7.1.40</ecNumber>
    </recommendedName>
</protein>
<dbReference type="OrthoDB" id="9812123at2"/>
<dbReference type="SUPFAM" id="SSF52009">
    <property type="entry name" value="Phosphohistidine domain"/>
    <property type="match status" value="1"/>
</dbReference>
<evidence type="ECO:0000256" key="11">
    <source>
        <dbReference type="ARBA" id="ARBA00022777"/>
    </source>
</evidence>
<dbReference type="InterPro" id="IPR018209">
    <property type="entry name" value="Pyrv_Knase_AS"/>
</dbReference>
<evidence type="ECO:0000256" key="8">
    <source>
        <dbReference type="ARBA" id="ARBA00022679"/>
    </source>
</evidence>